<reference evidence="13" key="2">
    <citation type="journal article" date="2016" name="Environ. Microbiol. Rep.">
        <title>Analysis of defence systems and a conjugative IncP-1 plasmid in the marine polyaromatic hydrocarbons-degrading bacterium Cycloclasticus sp. 78-ME.</title>
        <authorList>
            <person name="Yakimov M.M."/>
            <person name="Crisafi F."/>
            <person name="Messina E."/>
            <person name="Smedile F."/>
            <person name="Lopatina A."/>
            <person name="Denaro R."/>
            <person name="Pieper D.H."/>
            <person name="Golyshin P.N."/>
            <person name="Giuliano L."/>
        </authorList>
    </citation>
    <scope>NUCLEOTIDE SEQUENCE [LARGE SCALE GENOMIC DNA]</scope>
    <source>
        <strain evidence="13">78-ME</strain>
    </source>
</reference>
<evidence type="ECO:0000256" key="4">
    <source>
        <dbReference type="ARBA" id="ARBA00018180"/>
    </source>
</evidence>
<dbReference type="Proteomes" id="UP000015380">
    <property type="component" value="Chromosome"/>
</dbReference>
<comment type="function">
    <text evidence="8">Cleaves the carbon-mercury bond of organomercurials such as phenylmercuric acetate. One product is Hg(2+), which is subsequently detoxified by the mercuric reductase.</text>
</comment>
<dbReference type="SUPFAM" id="SSF160387">
    <property type="entry name" value="NosL/MerB-like"/>
    <property type="match status" value="1"/>
</dbReference>
<dbReference type="PATRIC" id="fig|1198232.3.peg.210"/>
<accession>S5TIV7</accession>
<dbReference type="EMBL" id="CP005996">
    <property type="protein sequence ID" value="AGS38550.1"/>
    <property type="molecule type" value="Genomic_DNA"/>
</dbReference>
<gene>
    <name evidence="12" type="primary">merB2</name>
    <name evidence="11" type="synonym">merB</name>
    <name evidence="11" type="ORF">CYCME_0208</name>
    <name evidence="12" type="ORF">CYCME_2512</name>
</gene>
<evidence type="ECO:0000256" key="7">
    <source>
        <dbReference type="ARBA" id="ARBA00023239"/>
    </source>
</evidence>
<keyword evidence="13" id="KW-1185">Reference proteome</keyword>
<dbReference type="InterPro" id="IPR053717">
    <property type="entry name" value="MerB_lyase_sf"/>
</dbReference>
<name>S5TIV7_9GAMM</name>
<dbReference type="GO" id="GO:0046689">
    <property type="term" value="P:response to mercury ion"/>
    <property type="evidence" value="ECO:0007669"/>
    <property type="project" value="UniProtKB-KW"/>
</dbReference>
<keyword evidence="7 12" id="KW-0456">Lyase</keyword>
<protein>
    <recommendedName>
        <fullName evidence="4">Alkylmercury lyase</fullName>
        <ecNumber evidence="3">4.99.1.2</ecNumber>
    </recommendedName>
    <alternativeName>
        <fullName evidence="9">Organomercurial lyase</fullName>
    </alternativeName>
</protein>
<evidence type="ECO:0000313" key="13">
    <source>
        <dbReference type="Proteomes" id="UP000015380"/>
    </source>
</evidence>
<dbReference type="KEGG" id="cza:CYCME_0208"/>
<dbReference type="GO" id="GO:0018836">
    <property type="term" value="F:alkylmercury lyase activity"/>
    <property type="evidence" value="ECO:0007669"/>
    <property type="project" value="UniProtKB-EC"/>
</dbReference>
<proteinExistence type="inferred from homology"/>
<dbReference type="NCBIfam" id="NF009710">
    <property type="entry name" value="PRK13239.1"/>
    <property type="match status" value="1"/>
</dbReference>
<dbReference type="AlphaFoldDB" id="S5TIV7"/>
<evidence type="ECO:0000256" key="1">
    <source>
        <dbReference type="ARBA" id="ARBA00000165"/>
    </source>
</evidence>
<dbReference type="InterPro" id="IPR036390">
    <property type="entry name" value="WH_DNA-bd_sf"/>
</dbReference>
<comment type="similarity">
    <text evidence="2">Belongs to the MerB family.</text>
</comment>
<dbReference type="RefSeq" id="WP_020931868.1">
    <property type="nucleotide sequence ID" value="NC_021917.1"/>
</dbReference>
<dbReference type="PRINTS" id="PR01699">
    <property type="entry name" value="ORGNOHGLYASE"/>
</dbReference>
<dbReference type="EC" id="4.99.1.2" evidence="3"/>
<keyword evidence="6" id="KW-0476">Mercury</keyword>
<dbReference type="PIRSF" id="PIRSF001458">
    <property type="entry name" value="MerB"/>
    <property type="match status" value="1"/>
</dbReference>
<evidence type="ECO:0000256" key="9">
    <source>
        <dbReference type="ARBA" id="ARBA00031271"/>
    </source>
</evidence>
<keyword evidence="5" id="KW-0475">Mercuric resistance</keyword>
<evidence type="ECO:0000256" key="6">
    <source>
        <dbReference type="ARBA" id="ARBA00022914"/>
    </source>
</evidence>
<dbReference type="HOGENOM" id="CLU_101685_0_0_6"/>
<dbReference type="InterPro" id="IPR004927">
    <property type="entry name" value="MerB"/>
</dbReference>
<dbReference type="Pfam" id="PF12324">
    <property type="entry name" value="HTH_15"/>
    <property type="match status" value="1"/>
</dbReference>
<evidence type="ECO:0000256" key="5">
    <source>
        <dbReference type="ARBA" id="ARBA00022466"/>
    </source>
</evidence>
<comment type="catalytic activity">
    <reaction evidence="1">
        <text>an alkylmercury + H(+) = an alkane + Hg(2+)</text>
        <dbReference type="Rhea" id="RHEA:18777"/>
        <dbReference type="ChEBI" id="CHEBI:15378"/>
        <dbReference type="ChEBI" id="CHEBI:16793"/>
        <dbReference type="ChEBI" id="CHEBI:18310"/>
        <dbReference type="ChEBI" id="CHEBI:83725"/>
        <dbReference type="EC" id="4.99.1.2"/>
    </reaction>
</comment>
<organism evidence="12 13">
    <name type="scientific">Cycloclasticus zancles 78-ME</name>
    <dbReference type="NCBI Taxonomy" id="1198232"/>
    <lineage>
        <taxon>Bacteria</taxon>
        <taxon>Pseudomonadati</taxon>
        <taxon>Pseudomonadota</taxon>
        <taxon>Gammaproteobacteria</taxon>
        <taxon>Thiotrichales</taxon>
        <taxon>Piscirickettsiaceae</taxon>
        <taxon>Cycloclasticus</taxon>
    </lineage>
</organism>
<evidence type="ECO:0000256" key="8">
    <source>
        <dbReference type="ARBA" id="ARBA00025326"/>
    </source>
</evidence>
<evidence type="ECO:0000313" key="12">
    <source>
        <dbReference type="EMBL" id="AGS40817.1"/>
    </source>
</evidence>
<dbReference type="Gene3D" id="3.30.450.410">
    <property type="match status" value="1"/>
</dbReference>
<dbReference type="Pfam" id="PF03243">
    <property type="entry name" value="MerB"/>
    <property type="match status" value="1"/>
</dbReference>
<evidence type="ECO:0000256" key="3">
    <source>
        <dbReference type="ARBA" id="ARBA00013237"/>
    </source>
</evidence>
<feature type="domain" description="Alkylmercury lyase helix-turn-helix" evidence="10">
    <location>
        <begin position="13"/>
        <end position="81"/>
    </location>
</feature>
<reference evidence="12 13" key="1">
    <citation type="submission" date="2013-05" db="EMBL/GenBank/DDBJ databases">
        <title>Between feast and famine: a lifestyle of most important marine PAH-degrading bacterium Cycloclasticus sp. 7ME.</title>
        <authorList>
            <person name="Yakimov M.M."/>
            <person name="Messina E."/>
            <person name="Genovese M."/>
            <person name="Denaro R."/>
            <person name="Crisafi F."/>
            <person name="Russo D."/>
            <person name="Cappello S."/>
            <person name="Santisi S."/>
            <person name="Smedile F."/>
            <person name="Golyshina O.V."/>
            <person name="Tran H."/>
            <person name="Pieper D.H."/>
            <person name="Golyshin P.N."/>
            <person name="Giuliano L."/>
        </authorList>
    </citation>
    <scope>NUCLEOTIDE SEQUENCE [LARGE SCALE GENOMIC DNA]</scope>
    <source>
        <strain evidence="12 13">78-ME</strain>
    </source>
</reference>
<dbReference type="KEGG" id="cza:CYCME_2512"/>
<evidence type="ECO:0000313" key="11">
    <source>
        <dbReference type="EMBL" id="AGS38550.1"/>
    </source>
</evidence>
<dbReference type="SUPFAM" id="SSF46785">
    <property type="entry name" value="Winged helix' DNA-binding domain"/>
    <property type="match status" value="1"/>
</dbReference>
<dbReference type="EMBL" id="CP005996">
    <property type="protein sequence ID" value="AGS40817.1"/>
    <property type="molecule type" value="Genomic_DNA"/>
</dbReference>
<evidence type="ECO:0000256" key="2">
    <source>
        <dbReference type="ARBA" id="ARBA00009443"/>
    </source>
</evidence>
<dbReference type="InterPro" id="IPR024259">
    <property type="entry name" value="MerB_HTH_dom"/>
</dbReference>
<dbReference type="NCBIfam" id="NF033555">
    <property type="entry name" value="lyase_MerB"/>
    <property type="match status" value="1"/>
</dbReference>
<evidence type="ECO:0000259" key="10">
    <source>
        <dbReference type="Pfam" id="PF12324"/>
    </source>
</evidence>
<sequence>MTTILDQLTQDFSRSFREESVRGEQYADLFKPILSQLAHGRPVTPKEIAEVTGRPREKIAVLLPKLPNVELDDAGNLVGLGLTLKPTPHSFKLEEQTLYTWCALDALMFPKLLGKTATIESPCKGTDQPVRVVITPDGIEKVEPPSAVVSIVTSSNKNDIRSSFCCNVHFFQSDRCASNWLAQHPNAKILPISEAYELGASLAENLFN</sequence>
<dbReference type="eggNOG" id="COG1249">
    <property type="taxonomic scope" value="Bacteria"/>
</dbReference>